<accession>X1C5R2</accession>
<gene>
    <name evidence="1" type="ORF">S01H4_37885</name>
</gene>
<dbReference type="InterPro" id="IPR000653">
    <property type="entry name" value="DegT/StrS_aminotransferase"/>
</dbReference>
<dbReference type="SUPFAM" id="SSF53383">
    <property type="entry name" value="PLP-dependent transferases"/>
    <property type="match status" value="1"/>
</dbReference>
<sequence>GYTFVASISTILAVGGTPVLAEIDESLTMDPENLEQRITDRVGLLLSGDFFAV</sequence>
<proteinExistence type="predicted"/>
<dbReference type="InterPro" id="IPR015424">
    <property type="entry name" value="PyrdxlP-dep_Trfase"/>
</dbReference>
<evidence type="ECO:0000313" key="1">
    <source>
        <dbReference type="EMBL" id="GAH03406.1"/>
    </source>
</evidence>
<dbReference type="Pfam" id="PF01041">
    <property type="entry name" value="DegT_DnrJ_EryC1"/>
    <property type="match status" value="1"/>
</dbReference>
<protein>
    <submittedName>
        <fullName evidence="1">Uncharacterized protein</fullName>
    </submittedName>
</protein>
<organism evidence="1">
    <name type="scientific">marine sediment metagenome</name>
    <dbReference type="NCBI Taxonomy" id="412755"/>
    <lineage>
        <taxon>unclassified sequences</taxon>
        <taxon>metagenomes</taxon>
        <taxon>ecological metagenomes</taxon>
    </lineage>
</organism>
<dbReference type="Gene3D" id="3.40.640.10">
    <property type="entry name" value="Type I PLP-dependent aspartate aminotransferase-like (Major domain)"/>
    <property type="match status" value="1"/>
</dbReference>
<comment type="caution">
    <text evidence="1">The sequence shown here is derived from an EMBL/GenBank/DDBJ whole genome shotgun (WGS) entry which is preliminary data.</text>
</comment>
<feature type="non-terminal residue" evidence="1">
    <location>
        <position position="1"/>
    </location>
</feature>
<dbReference type="AlphaFoldDB" id="X1C5R2"/>
<dbReference type="EMBL" id="BART01020381">
    <property type="protein sequence ID" value="GAH03406.1"/>
    <property type="molecule type" value="Genomic_DNA"/>
</dbReference>
<reference evidence="1" key="1">
    <citation type="journal article" date="2014" name="Front. Microbiol.">
        <title>High frequency of phylogenetically diverse reductive dehalogenase-homologous genes in deep subseafloor sedimentary metagenomes.</title>
        <authorList>
            <person name="Kawai M."/>
            <person name="Futagami T."/>
            <person name="Toyoda A."/>
            <person name="Takaki Y."/>
            <person name="Nishi S."/>
            <person name="Hori S."/>
            <person name="Arai W."/>
            <person name="Tsubouchi T."/>
            <person name="Morono Y."/>
            <person name="Uchiyama I."/>
            <person name="Ito T."/>
            <person name="Fujiyama A."/>
            <person name="Inagaki F."/>
            <person name="Takami H."/>
        </authorList>
    </citation>
    <scope>NUCLEOTIDE SEQUENCE</scope>
    <source>
        <strain evidence="1">Expedition CK06-06</strain>
    </source>
</reference>
<name>X1C5R2_9ZZZZ</name>
<dbReference type="InterPro" id="IPR015421">
    <property type="entry name" value="PyrdxlP-dep_Trfase_major"/>
</dbReference>